<dbReference type="AlphaFoldDB" id="A0A2K4ZNK6"/>
<dbReference type="Gene3D" id="3.40.50.360">
    <property type="match status" value="1"/>
</dbReference>
<dbReference type="Proteomes" id="UP000236311">
    <property type="component" value="Unassembled WGS sequence"/>
</dbReference>
<dbReference type="InterPro" id="IPR029039">
    <property type="entry name" value="Flavoprotein-like_sf"/>
</dbReference>
<dbReference type="RefSeq" id="WP_103242045.1">
    <property type="nucleotide sequence ID" value="NZ_CANRXC010000004.1"/>
</dbReference>
<dbReference type="GO" id="GO:0016491">
    <property type="term" value="F:oxidoreductase activity"/>
    <property type="evidence" value="ECO:0007669"/>
    <property type="project" value="InterPro"/>
</dbReference>
<proteinExistence type="predicted"/>
<evidence type="ECO:0000313" key="3">
    <source>
        <dbReference type="Proteomes" id="UP000236311"/>
    </source>
</evidence>
<dbReference type="PANTHER" id="PTHR43741:SF4">
    <property type="entry name" value="FMN-DEPENDENT NADH:QUINONE OXIDOREDUCTASE"/>
    <property type="match status" value="1"/>
</dbReference>
<dbReference type="Pfam" id="PF03358">
    <property type="entry name" value="FMN_red"/>
    <property type="match status" value="1"/>
</dbReference>
<gene>
    <name evidence="2" type="ORF">AMURIS_04826</name>
</gene>
<evidence type="ECO:0000313" key="2">
    <source>
        <dbReference type="EMBL" id="SOY32073.1"/>
    </source>
</evidence>
<protein>
    <submittedName>
        <fullName evidence="2">Iron-sulfur flavoprotein</fullName>
    </submittedName>
</protein>
<organism evidence="2 3">
    <name type="scientific">Acetatifactor muris</name>
    <dbReference type="NCBI Taxonomy" id="879566"/>
    <lineage>
        <taxon>Bacteria</taxon>
        <taxon>Bacillati</taxon>
        <taxon>Bacillota</taxon>
        <taxon>Clostridia</taxon>
        <taxon>Lachnospirales</taxon>
        <taxon>Lachnospiraceae</taxon>
        <taxon>Acetatifactor</taxon>
    </lineage>
</organism>
<dbReference type="EMBL" id="OFSM01000038">
    <property type="protein sequence ID" value="SOY32073.1"/>
    <property type="molecule type" value="Genomic_DNA"/>
</dbReference>
<evidence type="ECO:0000259" key="1">
    <source>
        <dbReference type="Pfam" id="PF03358"/>
    </source>
</evidence>
<accession>A0A2K4ZNK6</accession>
<dbReference type="SUPFAM" id="SSF52218">
    <property type="entry name" value="Flavoproteins"/>
    <property type="match status" value="1"/>
</dbReference>
<keyword evidence="3" id="KW-1185">Reference proteome</keyword>
<dbReference type="OrthoDB" id="3789967at2"/>
<dbReference type="PANTHER" id="PTHR43741">
    <property type="entry name" value="FMN-DEPENDENT NADH-AZOREDUCTASE 1"/>
    <property type="match status" value="1"/>
</dbReference>
<dbReference type="InterPro" id="IPR005025">
    <property type="entry name" value="FMN_Rdtase-like_dom"/>
</dbReference>
<sequence>MNITVINGTEKHGVTCRLKELFLAEFKERANITEFDLPKDCPHFCSGCISCLINGENTCKDAEYIGRIDQSLLEADLIVMTSPAYVFHATGAMKAFLDHFAYRWLPHRPAPEMFGKRAVILTQCLGAGAKSAAKDIRHSLSWWGISKIGVFTGALMGDIVWEKLSGKKQMELTGKVRKLSHKFAQIDYTKPAHTNLMTKMKFFVCRGMQQSLHKNDPAYLDGAYWARQGWLGKARPWRTQNM</sequence>
<name>A0A2K4ZNK6_9FIRM</name>
<reference evidence="2 3" key="1">
    <citation type="submission" date="2018-01" db="EMBL/GenBank/DDBJ databases">
        <authorList>
            <person name="Gaut B.S."/>
            <person name="Morton B.R."/>
            <person name="Clegg M.T."/>
            <person name="Duvall M.R."/>
        </authorList>
    </citation>
    <scope>NUCLEOTIDE SEQUENCE [LARGE SCALE GENOMIC DNA]</scope>
    <source>
        <strain evidence="2">GP69</strain>
    </source>
</reference>
<dbReference type="InterPro" id="IPR050104">
    <property type="entry name" value="FMN-dep_NADH:Q_OxRdtase_AzoR1"/>
</dbReference>
<feature type="domain" description="NADPH-dependent FMN reductase-like" evidence="1">
    <location>
        <begin position="1"/>
        <end position="147"/>
    </location>
</feature>